<gene>
    <name evidence="2" type="ORF">CVT26_011779</name>
</gene>
<organism evidence="2 3">
    <name type="scientific">Gymnopilus dilepis</name>
    <dbReference type="NCBI Taxonomy" id="231916"/>
    <lineage>
        <taxon>Eukaryota</taxon>
        <taxon>Fungi</taxon>
        <taxon>Dikarya</taxon>
        <taxon>Basidiomycota</taxon>
        <taxon>Agaricomycotina</taxon>
        <taxon>Agaricomycetes</taxon>
        <taxon>Agaricomycetidae</taxon>
        <taxon>Agaricales</taxon>
        <taxon>Agaricineae</taxon>
        <taxon>Hymenogastraceae</taxon>
        <taxon>Gymnopilus</taxon>
    </lineage>
</organism>
<proteinExistence type="predicted"/>
<dbReference type="AlphaFoldDB" id="A0A409W902"/>
<dbReference type="Proteomes" id="UP000284706">
    <property type="component" value="Unassembled WGS sequence"/>
</dbReference>
<dbReference type="InParanoid" id="A0A409W902"/>
<evidence type="ECO:0000256" key="1">
    <source>
        <dbReference type="SAM" id="MobiDB-lite"/>
    </source>
</evidence>
<sequence length="61" mass="6116">MGGKSQTEYPRDARSARGGQEGEQPAQPSLAVNTKASSAVGIVAEVERGVLCGRAEGGGEG</sequence>
<feature type="region of interest" description="Disordered" evidence="1">
    <location>
        <begin position="1"/>
        <end position="35"/>
    </location>
</feature>
<accession>A0A409W902</accession>
<feature type="compositionally biased region" description="Polar residues" evidence="1">
    <location>
        <begin position="26"/>
        <end position="35"/>
    </location>
</feature>
<evidence type="ECO:0000313" key="2">
    <source>
        <dbReference type="EMBL" id="PPQ74996.1"/>
    </source>
</evidence>
<evidence type="ECO:0000313" key="3">
    <source>
        <dbReference type="Proteomes" id="UP000284706"/>
    </source>
</evidence>
<dbReference type="EMBL" id="NHYE01005297">
    <property type="protein sequence ID" value="PPQ74996.1"/>
    <property type="molecule type" value="Genomic_DNA"/>
</dbReference>
<protein>
    <submittedName>
        <fullName evidence="2">Uncharacterized protein</fullName>
    </submittedName>
</protein>
<keyword evidence="3" id="KW-1185">Reference proteome</keyword>
<comment type="caution">
    <text evidence="2">The sequence shown here is derived from an EMBL/GenBank/DDBJ whole genome shotgun (WGS) entry which is preliminary data.</text>
</comment>
<name>A0A409W902_9AGAR</name>
<reference evidence="2 3" key="1">
    <citation type="journal article" date="2018" name="Evol. Lett.">
        <title>Horizontal gene cluster transfer increased hallucinogenic mushroom diversity.</title>
        <authorList>
            <person name="Reynolds H.T."/>
            <person name="Vijayakumar V."/>
            <person name="Gluck-Thaler E."/>
            <person name="Korotkin H.B."/>
            <person name="Matheny P.B."/>
            <person name="Slot J.C."/>
        </authorList>
    </citation>
    <scope>NUCLEOTIDE SEQUENCE [LARGE SCALE GENOMIC DNA]</scope>
    <source>
        <strain evidence="2 3">SRW20</strain>
    </source>
</reference>